<keyword evidence="1" id="KW-0812">Transmembrane</keyword>
<evidence type="ECO:0000256" key="1">
    <source>
        <dbReference type="SAM" id="Phobius"/>
    </source>
</evidence>
<gene>
    <name evidence="2" type="ORF">NQ318_014722</name>
</gene>
<reference evidence="2" key="1">
    <citation type="journal article" date="2023" name="Insect Mol. Biol.">
        <title>Genome sequencing provides insights into the evolution of gene families encoding plant cell wall-degrading enzymes in longhorned beetles.</title>
        <authorList>
            <person name="Shin N.R."/>
            <person name="Okamura Y."/>
            <person name="Kirsch R."/>
            <person name="Pauchet Y."/>
        </authorList>
    </citation>
    <scope>NUCLEOTIDE SEQUENCE</scope>
    <source>
        <strain evidence="2">AMC_N1</strain>
    </source>
</reference>
<keyword evidence="1" id="KW-1133">Transmembrane helix</keyword>
<accession>A0AAV8ZDQ1</accession>
<organism evidence="2 3">
    <name type="scientific">Aromia moschata</name>
    <dbReference type="NCBI Taxonomy" id="1265417"/>
    <lineage>
        <taxon>Eukaryota</taxon>
        <taxon>Metazoa</taxon>
        <taxon>Ecdysozoa</taxon>
        <taxon>Arthropoda</taxon>
        <taxon>Hexapoda</taxon>
        <taxon>Insecta</taxon>
        <taxon>Pterygota</taxon>
        <taxon>Neoptera</taxon>
        <taxon>Endopterygota</taxon>
        <taxon>Coleoptera</taxon>
        <taxon>Polyphaga</taxon>
        <taxon>Cucujiformia</taxon>
        <taxon>Chrysomeloidea</taxon>
        <taxon>Cerambycidae</taxon>
        <taxon>Cerambycinae</taxon>
        <taxon>Callichromatini</taxon>
        <taxon>Aromia</taxon>
    </lineage>
</organism>
<comment type="caution">
    <text evidence="2">The sequence shown here is derived from an EMBL/GenBank/DDBJ whole genome shotgun (WGS) entry which is preliminary data.</text>
</comment>
<feature type="transmembrane region" description="Helical" evidence="1">
    <location>
        <begin position="20"/>
        <end position="42"/>
    </location>
</feature>
<evidence type="ECO:0000313" key="2">
    <source>
        <dbReference type="EMBL" id="KAJ8961474.1"/>
    </source>
</evidence>
<proteinExistence type="predicted"/>
<dbReference type="EMBL" id="JAPWTK010000005">
    <property type="protein sequence ID" value="KAJ8961474.1"/>
    <property type="molecule type" value="Genomic_DNA"/>
</dbReference>
<keyword evidence="1" id="KW-0472">Membrane</keyword>
<name>A0AAV8ZDQ1_9CUCU</name>
<sequence length="212" mass="24060">MFSQPRRINSGYNECSENLLTVFAIFTASVLAVAARGCVTWVNTGKLTQNKYFLLKFGLGTCPCALYHQPPLCPSTPEPPQLILTLWGTWLKAAFYYAEHTTNKSSIEESQTKFKYVSVDRSLKTIHSNYKGFTSSLAESLQIVDEINSLLQAIGDTINESDKNNFENILKKYTVFTKLYISTIETYLMLQSFYESSPVRDCTVTRLRRQAN</sequence>
<evidence type="ECO:0000313" key="3">
    <source>
        <dbReference type="Proteomes" id="UP001162162"/>
    </source>
</evidence>
<keyword evidence="3" id="KW-1185">Reference proteome</keyword>
<dbReference type="Proteomes" id="UP001162162">
    <property type="component" value="Unassembled WGS sequence"/>
</dbReference>
<dbReference type="AlphaFoldDB" id="A0AAV8ZDQ1"/>
<protein>
    <submittedName>
        <fullName evidence="2">Uncharacterized protein</fullName>
    </submittedName>
</protein>